<evidence type="ECO:0000256" key="2">
    <source>
        <dbReference type="ARBA" id="ARBA00022692"/>
    </source>
</evidence>
<dbReference type="PANTHER" id="PTHR22751:SF284">
    <property type="entry name" value="G-PROTEIN COUPLED RECEPTORS FAMILY 1 PROFILE DOMAIN-CONTAINING PROTEIN"/>
    <property type="match status" value="1"/>
</dbReference>
<keyword evidence="2 5" id="KW-0812">Transmembrane</keyword>
<evidence type="ECO:0000313" key="8">
    <source>
        <dbReference type="Proteomes" id="UP000008068"/>
    </source>
</evidence>
<dbReference type="SUPFAM" id="SSF81321">
    <property type="entry name" value="Family A G protein-coupled receptor-like"/>
    <property type="match status" value="1"/>
</dbReference>
<accession>G0NHJ0</accession>
<dbReference type="Gene3D" id="1.20.1070.10">
    <property type="entry name" value="Rhodopsin 7-helix transmembrane proteins"/>
    <property type="match status" value="1"/>
</dbReference>
<dbReference type="InParanoid" id="G0NHJ0"/>
<feature type="transmembrane region" description="Helical" evidence="5">
    <location>
        <begin position="74"/>
        <end position="101"/>
    </location>
</feature>
<evidence type="ECO:0000256" key="3">
    <source>
        <dbReference type="ARBA" id="ARBA00022989"/>
    </source>
</evidence>
<reference evidence="8" key="1">
    <citation type="submission" date="2011-07" db="EMBL/GenBank/DDBJ databases">
        <authorList>
            <consortium name="Caenorhabditis brenneri Sequencing and Analysis Consortium"/>
            <person name="Wilson R.K."/>
        </authorList>
    </citation>
    <scope>NUCLEOTIDE SEQUENCE [LARGE SCALE GENOMIC DNA]</scope>
    <source>
        <strain evidence="8">PB2801</strain>
    </source>
</reference>
<dbReference type="GO" id="GO:0016020">
    <property type="term" value="C:membrane"/>
    <property type="evidence" value="ECO:0007669"/>
    <property type="project" value="UniProtKB-SubCell"/>
</dbReference>
<evidence type="ECO:0000259" key="6">
    <source>
        <dbReference type="PROSITE" id="PS50262"/>
    </source>
</evidence>
<protein>
    <recommendedName>
        <fullName evidence="6">G-protein coupled receptors family 1 profile domain-containing protein</fullName>
    </recommendedName>
</protein>
<evidence type="ECO:0000313" key="7">
    <source>
        <dbReference type="EMBL" id="EGT60512.1"/>
    </source>
</evidence>
<keyword evidence="3 5" id="KW-1133">Transmembrane helix</keyword>
<keyword evidence="8" id="KW-1185">Reference proteome</keyword>
<feature type="domain" description="G-protein coupled receptors family 1 profile" evidence="6">
    <location>
        <begin position="1"/>
        <end position="177"/>
    </location>
</feature>
<organism evidence="8">
    <name type="scientific">Caenorhabditis brenneri</name>
    <name type="common">Nematode worm</name>
    <dbReference type="NCBI Taxonomy" id="135651"/>
    <lineage>
        <taxon>Eukaryota</taxon>
        <taxon>Metazoa</taxon>
        <taxon>Ecdysozoa</taxon>
        <taxon>Nematoda</taxon>
        <taxon>Chromadorea</taxon>
        <taxon>Rhabditida</taxon>
        <taxon>Rhabditina</taxon>
        <taxon>Rhabditomorpha</taxon>
        <taxon>Rhabditoidea</taxon>
        <taxon>Rhabditidae</taxon>
        <taxon>Peloderinae</taxon>
        <taxon>Caenorhabditis</taxon>
    </lineage>
</organism>
<gene>
    <name evidence="7" type="ORF">CAEBREN_31213</name>
</gene>
<dbReference type="PROSITE" id="PS50262">
    <property type="entry name" value="G_PROTEIN_RECEP_F1_2"/>
    <property type="match status" value="1"/>
</dbReference>
<dbReference type="PANTHER" id="PTHR22751">
    <property type="entry name" value="G-PROTEIN COUPLED RECEPTOR-RELATED"/>
    <property type="match status" value="1"/>
</dbReference>
<dbReference type="InterPro" id="IPR019427">
    <property type="entry name" value="7TM_GPCR_serpentine_rcpt_Srw"/>
</dbReference>
<feature type="transmembrane region" description="Helical" evidence="5">
    <location>
        <begin position="164"/>
        <end position="180"/>
    </location>
</feature>
<dbReference type="EMBL" id="GL379885">
    <property type="protein sequence ID" value="EGT60512.1"/>
    <property type="molecule type" value="Genomic_DNA"/>
</dbReference>
<dbReference type="Proteomes" id="UP000008068">
    <property type="component" value="Unassembled WGS sequence"/>
</dbReference>
<feature type="transmembrane region" description="Helical" evidence="5">
    <location>
        <begin position="12"/>
        <end position="30"/>
    </location>
</feature>
<keyword evidence="4 5" id="KW-0472">Membrane</keyword>
<evidence type="ECO:0000256" key="1">
    <source>
        <dbReference type="ARBA" id="ARBA00004370"/>
    </source>
</evidence>
<sequence>MTRGISFKSTLFITILYFFFNVFHLIILTRTQMRVLSVSREMVLIAICGVLTGVFGTFKSVVEIIDHEYVCSHSYWYFLLVAIPIFLMIILSIFLVFELYHSQSPLIKTEESAHRQNSAAQGLLVFLSFYILAELPYVVLFGLGIYNPADFEQLDEYTYTQVDIFIYVNMCLGILVYCLMSSQYRATVRATFWRRNSKVAPSSGEKGVDAGSSKVTN</sequence>
<name>G0NHJ0_CAEBE</name>
<dbReference type="HOGENOM" id="CLU_1273268_0_0_1"/>
<proteinExistence type="predicted"/>
<dbReference type="Pfam" id="PF10324">
    <property type="entry name" value="7TM_GPCR_Srw"/>
    <property type="match status" value="2"/>
</dbReference>
<feature type="transmembrane region" description="Helical" evidence="5">
    <location>
        <begin position="122"/>
        <end position="144"/>
    </location>
</feature>
<dbReference type="AlphaFoldDB" id="G0NHJ0"/>
<evidence type="ECO:0000256" key="4">
    <source>
        <dbReference type="ARBA" id="ARBA00023136"/>
    </source>
</evidence>
<dbReference type="OrthoDB" id="5853344at2759"/>
<comment type="subcellular location">
    <subcellularLocation>
        <location evidence="1">Membrane</location>
    </subcellularLocation>
</comment>
<dbReference type="InterPro" id="IPR017452">
    <property type="entry name" value="GPCR_Rhodpsn_7TM"/>
</dbReference>
<evidence type="ECO:0000256" key="5">
    <source>
        <dbReference type="SAM" id="Phobius"/>
    </source>
</evidence>
<dbReference type="GO" id="GO:0008528">
    <property type="term" value="F:G protein-coupled peptide receptor activity"/>
    <property type="evidence" value="ECO:0007669"/>
    <property type="project" value="InterPro"/>
</dbReference>
<feature type="transmembrane region" description="Helical" evidence="5">
    <location>
        <begin position="42"/>
        <end position="62"/>
    </location>
</feature>